<name>A0ABD1LHH7_9FABA</name>
<sequence length="84" mass="8886">MGKPNPYLPSPARQSQSDDHDPYGFLVELSYISPSQRIILGLPLIPHPTPPPSNATAVASPPVHSSPPPPSSAPPSRPPPNPRN</sequence>
<evidence type="ECO:0000313" key="3">
    <source>
        <dbReference type="Proteomes" id="UP001603857"/>
    </source>
</evidence>
<feature type="region of interest" description="Disordered" evidence="1">
    <location>
        <begin position="43"/>
        <end position="84"/>
    </location>
</feature>
<gene>
    <name evidence="2" type="ORF">Fmac_027371</name>
</gene>
<keyword evidence="3" id="KW-1185">Reference proteome</keyword>
<evidence type="ECO:0000256" key="1">
    <source>
        <dbReference type="SAM" id="MobiDB-lite"/>
    </source>
</evidence>
<dbReference type="AlphaFoldDB" id="A0ABD1LHH7"/>
<protein>
    <submittedName>
        <fullName evidence="2">Uncharacterized protein</fullName>
    </submittedName>
</protein>
<dbReference type="Proteomes" id="UP001603857">
    <property type="component" value="Unassembled WGS sequence"/>
</dbReference>
<comment type="caution">
    <text evidence="2">The sequence shown here is derived from an EMBL/GenBank/DDBJ whole genome shotgun (WGS) entry which is preliminary data.</text>
</comment>
<feature type="compositionally biased region" description="Pro residues" evidence="1">
    <location>
        <begin position="64"/>
        <end position="84"/>
    </location>
</feature>
<reference evidence="2 3" key="1">
    <citation type="submission" date="2024-08" db="EMBL/GenBank/DDBJ databases">
        <title>Insights into the chromosomal genome structure of Flemingia macrophylla.</title>
        <authorList>
            <person name="Ding Y."/>
            <person name="Zhao Y."/>
            <person name="Bi W."/>
            <person name="Wu M."/>
            <person name="Zhao G."/>
            <person name="Gong Y."/>
            <person name="Li W."/>
            <person name="Zhang P."/>
        </authorList>
    </citation>
    <scope>NUCLEOTIDE SEQUENCE [LARGE SCALE GENOMIC DNA]</scope>
    <source>
        <strain evidence="2">DYQJB</strain>
        <tissue evidence="2">Leaf</tissue>
    </source>
</reference>
<accession>A0ABD1LHH7</accession>
<organism evidence="2 3">
    <name type="scientific">Flemingia macrophylla</name>
    <dbReference type="NCBI Taxonomy" id="520843"/>
    <lineage>
        <taxon>Eukaryota</taxon>
        <taxon>Viridiplantae</taxon>
        <taxon>Streptophyta</taxon>
        <taxon>Embryophyta</taxon>
        <taxon>Tracheophyta</taxon>
        <taxon>Spermatophyta</taxon>
        <taxon>Magnoliopsida</taxon>
        <taxon>eudicotyledons</taxon>
        <taxon>Gunneridae</taxon>
        <taxon>Pentapetalae</taxon>
        <taxon>rosids</taxon>
        <taxon>fabids</taxon>
        <taxon>Fabales</taxon>
        <taxon>Fabaceae</taxon>
        <taxon>Papilionoideae</taxon>
        <taxon>50 kb inversion clade</taxon>
        <taxon>NPAAA clade</taxon>
        <taxon>indigoferoid/millettioid clade</taxon>
        <taxon>Phaseoleae</taxon>
        <taxon>Flemingia</taxon>
    </lineage>
</organism>
<dbReference type="EMBL" id="JBGMDY010000009">
    <property type="protein sequence ID" value="KAL2322992.1"/>
    <property type="molecule type" value="Genomic_DNA"/>
</dbReference>
<feature type="region of interest" description="Disordered" evidence="1">
    <location>
        <begin position="1"/>
        <end position="22"/>
    </location>
</feature>
<evidence type="ECO:0000313" key="2">
    <source>
        <dbReference type="EMBL" id="KAL2322992.1"/>
    </source>
</evidence>
<proteinExistence type="predicted"/>